<evidence type="ECO:0000313" key="2">
    <source>
        <dbReference type="Proteomes" id="UP000289437"/>
    </source>
</evidence>
<protein>
    <submittedName>
        <fullName evidence="1">Uncharacterized protein</fullName>
    </submittedName>
</protein>
<keyword evidence="2" id="KW-1185">Reference proteome</keyword>
<gene>
    <name evidence="1" type="ORF">GRAN_5124</name>
</gene>
<evidence type="ECO:0000313" key="1">
    <source>
        <dbReference type="EMBL" id="RXH53786.1"/>
    </source>
</evidence>
<reference evidence="1 2" key="1">
    <citation type="submission" date="2018-11" db="EMBL/GenBank/DDBJ databases">
        <authorList>
            <person name="Mardanov A.V."/>
            <person name="Ravin N.V."/>
            <person name="Dedysh S.N."/>
        </authorList>
    </citation>
    <scope>NUCLEOTIDE SEQUENCE [LARGE SCALE GENOMIC DNA]</scope>
    <source>
        <strain evidence="1 2">AF10</strain>
    </source>
</reference>
<name>A0A4Q0SXQ3_9BACT</name>
<dbReference type="AlphaFoldDB" id="A0A4Q0SXQ3"/>
<comment type="caution">
    <text evidence="1">The sequence shown here is derived from an EMBL/GenBank/DDBJ whole genome shotgun (WGS) entry which is preliminary data.</text>
</comment>
<organism evidence="1 2">
    <name type="scientific">Granulicella sibirica</name>
    <dbReference type="NCBI Taxonomy" id="2479048"/>
    <lineage>
        <taxon>Bacteria</taxon>
        <taxon>Pseudomonadati</taxon>
        <taxon>Acidobacteriota</taxon>
        <taxon>Terriglobia</taxon>
        <taxon>Terriglobales</taxon>
        <taxon>Acidobacteriaceae</taxon>
        <taxon>Granulicella</taxon>
    </lineage>
</organism>
<dbReference type="EMBL" id="RDSM01000007">
    <property type="protein sequence ID" value="RXH53786.1"/>
    <property type="molecule type" value="Genomic_DNA"/>
</dbReference>
<sequence length="67" mass="7302">MERLREDGKVKPLVGVGCSPVLVDATREELMNRIGQGRRANLTSFPDKNGPISWPSFDMKAALAGAF</sequence>
<accession>A0A4Q0SXQ3</accession>
<proteinExistence type="predicted"/>
<reference evidence="2" key="2">
    <citation type="submission" date="2019-02" db="EMBL/GenBank/DDBJ databases">
        <title>Granulicella sibirica sp. nov., a psychrotolerant acidobacterium isolated from an organic soil layer in forested tundra, West Siberia.</title>
        <authorList>
            <person name="Oshkin I.Y."/>
            <person name="Kulichevskaya I.S."/>
            <person name="Rijpstra W.I.C."/>
            <person name="Sinninghe Damste J.S."/>
            <person name="Rakitin A.L."/>
            <person name="Ravin N.V."/>
            <person name="Dedysh S.N."/>
        </authorList>
    </citation>
    <scope>NUCLEOTIDE SEQUENCE [LARGE SCALE GENOMIC DNA]</scope>
    <source>
        <strain evidence="2">AF10</strain>
    </source>
</reference>
<dbReference type="Proteomes" id="UP000289437">
    <property type="component" value="Unassembled WGS sequence"/>
</dbReference>